<comment type="similarity">
    <text evidence="3 7 9">Belongs to the elongation factor P family.</text>
</comment>
<dbReference type="Gene3D" id="2.40.50.140">
    <property type="entry name" value="Nucleic acid-binding proteins"/>
    <property type="match status" value="2"/>
</dbReference>
<dbReference type="CDD" id="cd05794">
    <property type="entry name" value="S1_EF-P_repeat_2"/>
    <property type="match status" value="1"/>
</dbReference>
<dbReference type="InterPro" id="IPR013852">
    <property type="entry name" value="Transl_elong_P/YeiP_CS"/>
</dbReference>
<dbReference type="Pfam" id="PF09285">
    <property type="entry name" value="Elong-fact-P_C"/>
    <property type="match status" value="1"/>
</dbReference>
<name>A0ABW3YW87_MYCRA</name>
<dbReference type="SUPFAM" id="SSF50249">
    <property type="entry name" value="Nucleic acid-binding proteins"/>
    <property type="match status" value="2"/>
</dbReference>
<dbReference type="PANTHER" id="PTHR30053">
    <property type="entry name" value="ELONGATION FACTOR P"/>
    <property type="match status" value="1"/>
</dbReference>
<dbReference type="Proteomes" id="UP001597173">
    <property type="component" value="Unassembled WGS sequence"/>
</dbReference>
<evidence type="ECO:0000313" key="12">
    <source>
        <dbReference type="EMBL" id="MFD1328174.1"/>
    </source>
</evidence>
<evidence type="ECO:0000256" key="2">
    <source>
        <dbReference type="ARBA" id="ARBA00004815"/>
    </source>
</evidence>
<sequence length="187" mass="20659">MKINGSEIKPGNVIEHNGGLWAAVKSTTVKPGKGGAFNQVELKNLIDGTKLNERFRSSETVERVELEKKDFQFLFEQGEGLVFMDVDTYDQLELQKEFVGDRAAFLKDGMMVSVQLYNDKPIGISLPDQVVLAVAEADPVVKGQTAASSYKPAILENGVRVLVPPFVEAGERILVDTNEITYLRRAD</sequence>
<dbReference type="EMBL" id="JBHTNF010000004">
    <property type="protein sequence ID" value="MFD1328174.1"/>
    <property type="molecule type" value="Genomic_DNA"/>
</dbReference>
<accession>A0ABW3YW87</accession>
<dbReference type="InterPro" id="IPR014722">
    <property type="entry name" value="Rib_uL2_dom2"/>
</dbReference>
<evidence type="ECO:0000256" key="4">
    <source>
        <dbReference type="ARBA" id="ARBA00022490"/>
    </source>
</evidence>
<organism evidence="12 13">
    <name type="scientific">Mycoplana ramosa</name>
    <name type="common">Mycoplana bullata</name>
    <dbReference type="NCBI Taxonomy" id="40837"/>
    <lineage>
        <taxon>Bacteria</taxon>
        <taxon>Pseudomonadati</taxon>
        <taxon>Pseudomonadota</taxon>
        <taxon>Alphaproteobacteria</taxon>
        <taxon>Hyphomicrobiales</taxon>
        <taxon>Rhizobiaceae</taxon>
        <taxon>Mycoplana</taxon>
    </lineage>
</organism>
<dbReference type="InterPro" id="IPR020599">
    <property type="entry name" value="Transl_elong_fac_P/YeiP"/>
</dbReference>
<proteinExistence type="inferred from homology"/>
<dbReference type="InterPro" id="IPR008991">
    <property type="entry name" value="Translation_prot_SH3-like_sf"/>
</dbReference>
<evidence type="ECO:0000259" key="10">
    <source>
        <dbReference type="SMART" id="SM00841"/>
    </source>
</evidence>
<dbReference type="InterPro" id="IPR001059">
    <property type="entry name" value="Transl_elong_P/YeiP_cen"/>
</dbReference>
<dbReference type="CDD" id="cd04470">
    <property type="entry name" value="S1_EF-P_repeat_1"/>
    <property type="match status" value="1"/>
</dbReference>
<dbReference type="Pfam" id="PF08207">
    <property type="entry name" value="EFP_N"/>
    <property type="match status" value="1"/>
</dbReference>
<keyword evidence="13" id="KW-1185">Reference proteome</keyword>
<evidence type="ECO:0000259" key="11">
    <source>
        <dbReference type="SMART" id="SM01185"/>
    </source>
</evidence>
<dbReference type="PANTHER" id="PTHR30053:SF14">
    <property type="entry name" value="TRANSLATION ELONGATION FACTOR KOW-LIKE DOMAIN-CONTAINING PROTEIN"/>
    <property type="match status" value="1"/>
</dbReference>
<comment type="subcellular location">
    <subcellularLocation>
        <location evidence="1 7">Cytoplasm</location>
    </subcellularLocation>
</comment>
<dbReference type="SMART" id="SM01185">
    <property type="entry name" value="EFP"/>
    <property type="match status" value="1"/>
</dbReference>
<evidence type="ECO:0000313" key="13">
    <source>
        <dbReference type="Proteomes" id="UP001597173"/>
    </source>
</evidence>
<dbReference type="HAMAP" id="MF_00141">
    <property type="entry name" value="EF_P"/>
    <property type="match status" value="1"/>
</dbReference>
<dbReference type="NCBIfam" id="NF001810">
    <property type="entry name" value="PRK00529.1"/>
    <property type="match status" value="1"/>
</dbReference>
<evidence type="ECO:0000256" key="8">
    <source>
        <dbReference type="NCBIfam" id="TIGR00038"/>
    </source>
</evidence>
<dbReference type="Pfam" id="PF01132">
    <property type="entry name" value="EFP"/>
    <property type="match status" value="1"/>
</dbReference>
<dbReference type="NCBIfam" id="TIGR00038">
    <property type="entry name" value="efp"/>
    <property type="match status" value="1"/>
</dbReference>
<evidence type="ECO:0000256" key="1">
    <source>
        <dbReference type="ARBA" id="ARBA00004496"/>
    </source>
</evidence>
<evidence type="ECO:0000256" key="3">
    <source>
        <dbReference type="ARBA" id="ARBA00009479"/>
    </source>
</evidence>
<dbReference type="PIRSF" id="PIRSF005901">
    <property type="entry name" value="EF-P"/>
    <property type="match status" value="1"/>
</dbReference>
<evidence type="ECO:0000256" key="7">
    <source>
        <dbReference type="HAMAP-Rule" id="MF_00141"/>
    </source>
</evidence>
<dbReference type="RefSeq" id="WP_374837757.1">
    <property type="nucleotide sequence ID" value="NZ_JBHEEW010000005.1"/>
</dbReference>
<comment type="pathway">
    <text evidence="2 7">Protein biosynthesis; polypeptide chain elongation.</text>
</comment>
<dbReference type="PROSITE" id="PS01275">
    <property type="entry name" value="EFP"/>
    <property type="match status" value="1"/>
</dbReference>
<dbReference type="GO" id="GO:0003746">
    <property type="term" value="F:translation elongation factor activity"/>
    <property type="evidence" value="ECO:0007669"/>
    <property type="project" value="UniProtKB-KW"/>
</dbReference>
<feature type="domain" description="Elongation factor P C-terminal" evidence="10">
    <location>
        <begin position="130"/>
        <end position="185"/>
    </location>
</feature>
<dbReference type="SUPFAM" id="SSF50104">
    <property type="entry name" value="Translation proteins SH3-like domain"/>
    <property type="match status" value="1"/>
</dbReference>
<gene>
    <name evidence="7 12" type="primary">efp</name>
    <name evidence="12" type="ORF">ACFQ33_09735</name>
</gene>
<reference evidence="13" key="1">
    <citation type="journal article" date="2019" name="Int. J. Syst. Evol. Microbiol.">
        <title>The Global Catalogue of Microorganisms (GCM) 10K type strain sequencing project: providing services to taxonomists for standard genome sequencing and annotation.</title>
        <authorList>
            <consortium name="The Broad Institute Genomics Platform"/>
            <consortium name="The Broad Institute Genome Sequencing Center for Infectious Disease"/>
            <person name="Wu L."/>
            <person name="Ma J."/>
        </authorList>
    </citation>
    <scope>NUCLEOTIDE SEQUENCE [LARGE SCALE GENOMIC DNA]</scope>
    <source>
        <strain evidence="13">CCUG 55609</strain>
    </source>
</reference>
<dbReference type="InterPro" id="IPR011768">
    <property type="entry name" value="Transl_elongation_fac_P"/>
</dbReference>
<keyword evidence="6 7" id="KW-0648">Protein biosynthesis</keyword>
<evidence type="ECO:0000256" key="9">
    <source>
        <dbReference type="RuleBase" id="RU004389"/>
    </source>
</evidence>
<protein>
    <recommendedName>
        <fullName evidence="7 8">Elongation factor P</fullName>
        <shortName evidence="7">EF-P</shortName>
    </recommendedName>
</protein>
<comment type="function">
    <text evidence="7">Involved in peptide bond synthesis. Stimulates efficient translation and peptide-bond synthesis on native or reconstituted 70S ribosomes in vitro. Probably functions indirectly by altering the affinity of the ribosome for aminoacyl-tRNA, thus increasing their reactivity as acceptors for peptidyl transferase.</text>
</comment>
<dbReference type="InterPro" id="IPR015365">
    <property type="entry name" value="Elong-fact-P_C"/>
</dbReference>
<dbReference type="InterPro" id="IPR012340">
    <property type="entry name" value="NA-bd_OB-fold"/>
</dbReference>
<dbReference type="Gene3D" id="2.30.30.30">
    <property type="match status" value="1"/>
</dbReference>
<keyword evidence="5 7" id="KW-0251">Elongation factor</keyword>
<comment type="caution">
    <text evidence="12">The sequence shown here is derived from an EMBL/GenBank/DDBJ whole genome shotgun (WGS) entry which is preliminary data.</text>
</comment>
<evidence type="ECO:0000256" key="6">
    <source>
        <dbReference type="ARBA" id="ARBA00022917"/>
    </source>
</evidence>
<dbReference type="InterPro" id="IPR013185">
    <property type="entry name" value="Transl_elong_KOW-like"/>
</dbReference>
<keyword evidence="4 7" id="KW-0963">Cytoplasm</keyword>
<dbReference type="SMART" id="SM00841">
    <property type="entry name" value="Elong-fact-P_C"/>
    <property type="match status" value="1"/>
</dbReference>
<feature type="domain" description="Translation elongation factor P/YeiP central" evidence="11">
    <location>
        <begin position="68"/>
        <end position="122"/>
    </location>
</feature>
<evidence type="ECO:0000256" key="5">
    <source>
        <dbReference type="ARBA" id="ARBA00022768"/>
    </source>
</evidence>